<dbReference type="PANTHER" id="PTHR11177">
    <property type="entry name" value="CHITINASE"/>
    <property type="match status" value="1"/>
</dbReference>
<dbReference type="GO" id="GO:0004568">
    <property type="term" value="F:chitinase activity"/>
    <property type="evidence" value="ECO:0007669"/>
    <property type="project" value="UniProtKB-ARBA"/>
</dbReference>
<feature type="domain" description="Chitin-binding type-2" evidence="9">
    <location>
        <begin position="1893"/>
        <end position="1946"/>
    </location>
</feature>
<feature type="compositionally biased region" description="Basic residues" evidence="7">
    <location>
        <begin position="617"/>
        <end position="637"/>
    </location>
</feature>
<feature type="region of interest" description="Disordered" evidence="7">
    <location>
        <begin position="1303"/>
        <end position="1377"/>
    </location>
</feature>
<feature type="compositionally biased region" description="Low complexity" evidence="7">
    <location>
        <begin position="1742"/>
        <end position="1753"/>
    </location>
</feature>
<feature type="compositionally biased region" description="Polar residues" evidence="7">
    <location>
        <begin position="1713"/>
        <end position="1723"/>
    </location>
</feature>
<feature type="region of interest" description="Disordered" evidence="7">
    <location>
        <begin position="474"/>
        <end position="576"/>
    </location>
</feature>
<dbReference type="InterPro" id="IPR050314">
    <property type="entry name" value="Glycosyl_Hydrlase_18"/>
</dbReference>
<evidence type="ECO:0000256" key="3">
    <source>
        <dbReference type="ARBA" id="ARBA00022801"/>
    </source>
</evidence>
<feature type="region of interest" description="Disordered" evidence="7">
    <location>
        <begin position="1713"/>
        <end position="1775"/>
    </location>
</feature>
<evidence type="ECO:0000256" key="2">
    <source>
        <dbReference type="ARBA" id="ARBA00022669"/>
    </source>
</evidence>
<feature type="region of interest" description="Disordered" evidence="7">
    <location>
        <begin position="692"/>
        <end position="738"/>
    </location>
</feature>
<comment type="similarity">
    <text evidence="1">Belongs to the glycosyl hydrolase 18 family. Chitinase class II subfamily.</text>
</comment>
<dbReference type="InterPro" id="IPR029070">
    <property type="entry name" value="Chitinase_insertion_sf"/>
</dbReference>
<evidence type="ECO:0000256" key="6">
    <source>
        <dbReference type="RuleBase" id="RU000489"/>
    </source>
</evidence>
<dbReference type="GO" id="GO:0005975">
    <property type="term" value="P:carbohydrate metabolic process"/>
    <property type="evidence" value="ECO:0007669"/>
    <property type="project" value="InterPro"/>
</dbReference>
<dbReference type="SMART" id="SM00494">
    <property type="entry name" value="ChtBD2"/>
    <property type="match status" value="1"/>
</dbReference>
<sequence length="1946" mass="221588">MTSNLNRDAHLPIIGFMLILMCQIQISAPQRTKDPKYKRVCYYTNWSQYRRDQGRFLPSDIDPFLCTHLIFAFAKVDKGVLAPYEWNDLQPPFLYKQFTDLKKKNPDLKTLLAVGGWNHGSLPFTAMVSSKVKRAKFISHAMKYLRSNRFDGLDLDWEYPASRGSPARDKQNFVALAKELREAFENEAKKTGSDRLLLTTAVPGGEKHTLAGYDVKKLNKYVDFFNLMSYDLHGGWSPTIGHHAPLTGGNSWAAAKSKPENVEKAVNLWLKLGADPEKLVMGLAFYGKTFKLCSKNHRAGNKSCGAGRPDTLPYYEILRQLQTRRLRRSWMQQEQVPFAVSDFDRLWVGYDDEQSLVAKVNYAKKKRLGGVMVWSLDQDDFTGRFGGYGVRYPLLTTIRDALEGKVDKKPRLLASEENKKFGPSEKLKYSRDLKAKPVSFKRNKLEKIASNKERLTPLHPSAVPLFANLLGTSGLSHEKRGRQKGVSQPYKSARSKISHPQPSSKRKEGVRKGRKDVSQDNRNKQRLFSQYGDHRNRVKYTSRASGREGIEMLSEEINTKDKQVKSKEKKTQSIQRTRPFRFSDAERKHNQNFLEAESTTFIKKMNKDHRQLGRLIRGKRRRKSGKRARGKSPHRKNPVLYHPTNVRKHIGHSSFPQRVPFSVISVQTNPLHNKLHGYPNFDHPIDVNRRESRRLVSRRQKDGFGEAIRQKEPDNHLTGTKTKSNQDFHSSSERFSASLDMNKSDNTVVSFDKPSGHSLHARNKIPLPRDRVVNDLAGEDSLDDKEIKNQAQENVGDYLIEDKLVDEISDTPEYVIIQHDPNKKWYEPILHTQHKEELDLKLANAVPYIVPWRSENDVTQTKTHVGTKRQQDDDDYFPKHEKASQLIPYSGNKFARVHAVPLSGFSLADVVRSQSSEDSKNDSGTPGRGHKNITNADNGHNHLQKYHSPRPWFSRQSKAVHNTIKDKNLTPGDIPEADDIINIKKSTTRTRKHEIVNGLRREHGYDVRKMARRHLHPKPFSLDLKRASPKTEGARATFNVEVIGLKTRRPLETWPADVAETLRQEKHLKISYKDVNSPFTSGHSKDVWWEFPEIETYQALTYKGEERLDNSSFVNEIEHLSHGSERSINESITTTEASQFFASAPVFSLNDTEPSTMYREMSKTKLDNQSKGFEFGNISSQCADTNLCNNSSKYSDEIQEGNGSGFETLAGVATYETDLPTGNLTNSTLVKSLESLEKQYNISYSSNETDAQTLTKRVDHQVRNESIDFEASINNNSEDANADECISNGKCVSNASKARAEKLNQTIGTDSTRTKPVPYSRLKMTSKRRKAGRRNPQPEVYRSRDSSQSPFKPPPRADLYYNSPKRRAKSEGKLDLDFGEIKHGRQIRHHQTRQLQKLSKLLQNTSIAEKLNSKLGEIQREATVASTSPEEDRATLETNSEQQEFSSTRIPRSQKITRRRGKLAWYEVDKKLNKVNSSVTDYIDSLKSKSKEISENVNKDKVKSETIQKSMLLENKIKLENMGEERLNKETSEALDIKAEEKYPTNKEAAKRIRSQYNIDGRGLNPSATAGRTWWDKTNENAMNVTIGDDVAGIKANTTVERDNSIKILKSKNESSYSVRLNKEKRKDITRYRPRRTNSVRDNRKHPNPYSKTKEREAKFDSVKVVRARPILKTREPPQHEIYRANYHAFHKMMPSAENTGNSNNTDDNKTNITGVSFQPEGNTTLSPTSTRETTYQTTFAITPSTPKSPSIKSSKRVRHRQHGEKSKTNDPAHEEIKFDENNKTLTPTLSAPGGDRQINSTKALTGSTDALVMSDNNRPAGLVEQRVMFPEPETYHANFHLVKKEGDNLEPNSIKELVREDGKGGWSFMTNSVTPAPIPGASLVDSGFSTGSFSCPSTFGIYKDPDNCRMFYQCVWFVAFHHICGQGTAWNDYDRICDWPLRTSC</sequence>
<dbReference type="PROSITE" id="PS50940">
    <property type="entry name" value="CHIT_BIND_II"/>
    <property type="match status" value="1"/>
</dbReference>
<feature type="compositionally biased region" description="Polar residues" evidence="7">
    <location>
        <begin position="1436"/>
        <end position="1451"/>
    </location>
</feature>
<evidence type="ECO:0000256" key="5">
    <source>
        <dbReference type="ARBA" id="ARBA00023295"/>
    </source>
</evidence>
<gene>
    <name evidence="11" type="ORF">ElyMa_000689800</name>
</gene>
<reference evidence="11 12" key="1">
    <citation type="journal article" date="2021" name="Elife">
        <title>Chloroplast acquisition without the gene transfer in kleptoplastic sea slugs, Plakobranchus ocellatus.</title>
        <authorList>
            <person name="Maeda T."/>
            <person name="Takahashi S."/>
            <person name="Yoshida T."/>
            <person name="Shimamura S."/>
            <person name="Takaki Y."/>
            <person name="Nagai Y."/>
            <person name="Toyoda A."/>
            <person name="Suzuki Y."/>
            <person name="Arimoto A."/>
            <person name="Ishii H."/>
            <person name="Satoh N."/>
            <person name="Nishiyama T."/>
            <person name="Hasebe M."/>
            <person name="Maruyama T."/>
            <person name="Minagawa J."/>
            <person name="Obokata J."/>
            <person name="Shigenobu S."/>
        </authorList>
    </citation>
    <scope>NUCLEOTIDE SEQUENCE [LARGE SCALE GENOMIC DNA]</scope>
</reference>
<comment type="caution">
    <text evidence="11">The sequence shown here is derived from an EMBL/GenBank/DDBJ whole genome shotgun (WGS) entry which is preliminary data.</text>
</comment>
<feature type="signal peptide" evidence="8">
    <location>
        <begin position="1"/>
        <end position="29"/>
    </location>
</feature>
<feature type="compositionally biased region" description="Basic residues" evidence="7">
    <location>
        <begin position="1632"/>
        <end position="1647"/>
    </location>
</feature>
<dbReference type="Gene3D" id="2.170.140.10">
    <property type="entry name" value="Chitin binding domain"/>
    <property type="match status" value="1"/>
</dbReference>
<evidence type="ECO:0000313" key="12">
    <source>
        <dbReference type="Proteomes" id="UP000762676"/>
    </source>
</evidence>
<evidence type="ECO:0000256" key="8">
    <source>
        <dbReference type="SAM" id="SignalP"/>
    </source>
</evidence>
<dbReference type="InterPro" id="IPR001579">
    <property type="entry name" value="Glyco_hydro_18_chit_AS"/>
</dbReference>
<feature type="compositionally biased region" description="Basic and acidic residues" evidence="7">
    <location>
        <begin position="692"/>
        <end position="715"/>
    </location>
</feature>
<dbReference type="Gene3D" id="3.10.50.10">
    <property type="match status" value="1"/>
</dbReference>
<name>A0AAV4GI58_9GAST</name>
<dbReference type="Proteomes" id="UP000762676">
    <property type="component" value="Unassembled WGS sequence"/>
</dbReference>
<evidence type="ECO:0000259" key="9">
    <source>
        <dbReference type="PROSITE" id="PS50940"/>
    </source>
</evidence>
<dbReference type="InterPro" id="IPR017853">
    <property type="entry name" value="GH"/>
</dbReference>
<feature type="compositionally biased region" description="Basic and acidic residues" evidence="7">
    <location>
        <begin position="557"/>
        <end position="571"/>
    </location>
</feature>
<feature type="region of interest" description="Disordered" evidence="7">
    <location>
        <begin position="913"/>
        <end position="948"/>
    </location>
</feature>
<keyword evidence="4" id="KW-1015">Disulfide bond</keyword>
<feature type="chain" id="PRO_5043382966" evidence="8">
    <location>
        <begin position="30"/>
        <end position="1946"/>
    </location>
</feature>
<keyword evidence="12" id="KW-1185">Reference proteome</keyword>
<dbReference type="InterPro" id="IPR036508">
    <property type="entry name" value="Chitin-bd_dom_sf"/>
</dbReference>
<feature type="compositionally biased region" description="Basic and acidic residues" evidence="7">
    <location>
        <begin position="1764"/>
        <end position="1775"/>
    </location>
</feature>
<dbReference type="InterPro" id="IPR001223">
    <property type="entry name" value="Glyco_hydro18_cat"/>
</dbReference>
<feature type="compositionally biased region" description="Low complexity" evidence="7">
    <location>
        <begin position="1724"/>
        <end position="1735"/>
    </location>
</feature>
<dbReference type="Pfam" id="PF01607">
    <property type="entry name" value="CBM_14"/>
    <property type="match status" value="1"/>
</dbReference>
<feature type="region of interest" description="Disordered" evidence="7">
    <location>
        <begin position="1420"/>
        <end position="1453"/>
    </location>
</feature>
<dbReference type="CDD" id="cd02872">
    <property type="entry name" value="GH18_chitolectin_chitotriosidase"/>
    <property type="match status" value="1"/>
</dbReference>
<dbReference type="Gene3D" id="3.20.20.80">
    <property type="entry name" value="Glycosidases"/>
    <property type="match status" value="1"/>
</dbReference>
<dbReference type="PROSITE" id="PS01095">
    <property type="entry name" value="GH18_1"/>
    <property type="match status" value="1"/>
</dbReference>
<dbReference type="PANTHER" id="PTHR11177:SF317">
    <property type="entry name" value="CHITINASE 12-RELATED"/>
    <property type="match status" value="1"/>
</dbReference>
<dbReference type="SMART" id="SM00636">
    <property type="entry name" value="Glyco_18"/>
    <property type="match status" value="1"/>
</dbReference>
<feature type="compositionally biased region" description="Basic and acidic residues" evidence="7">
    <location>
        <begin position="1621"/>
        <end position="1631"/>
    </location>
</feature>
<feature type="region of interest" description="Disordered" evidence="7">
    <location>
        <begin position="1618"/>
        <end position="1659"/>
    </location>
</feature>
<keyword evidence="2" id="KW-0147">Chitin-binding</keyword>
<dbReference type="SUPFAM" id="SSF57625">
    <property type="entry name" value="Invertebrate chitin-binding proteins"/>
    <property type="match status" value="1"/>
</dbReference>
<evidence type="ECO:0000313" key="11">
    <source>
        <dbReference type="EMBL" id="GFR85183.1"/>
    </source>
</evidence>
<dbReference type="FunFam" id="3.20.20.80:FF:000007">
    <property type="entry name" value="Acidic mammalian chitinase"/>
    <property type="match status" value="1"/>
</dbReference>
<evidence type="ECO:0000256" key="1">
    <source>
        <dbReference type="ARBA" id="ARBA00009121"/>
    </source>
</evidence>
<dbReference type="GO" id="GO:0008061">
    <property type="term" value="F:chitin binding"/>
    <property type="evidence" value="ECO:0007669"/>
    <property type="project" value="UniProtKB-KW"/>
</dbReference>
<feature type="compositionally biased region" description="Basic residues" evidence="7">
    <location>
        <begin position="1754"/>
        <end position="1763"/>
    </location>
</feature>
<dbReference type="GO" id="GO:0005576">
    <property type="term" value="C:extracellular region"/>
    <property type="evidence" value="ECO:0007669"/>
    <property type="project" value="InterPro"/>
</dbReference>
<dbReference type="InterPro" id="IPR011583">
    <property type="entry name" value="Chitinase_II/V-like_cat"/>
</dbReference>
<keyword evidence="8" id="KW-0732">Signal</keyword>
<evidence type="ECO:0000256" key="4">
    <source>
        <dbReference type="ARBA" id="ARBA00023157"/>
    </source>
</evidence>
<feature type="compositionally biased region" description="Basic residues" evidence="7">
    <location>
        <begin position="1324"/>
        <end position="1333"/>
    </location>
</feature>
<dbReference type="PROSITE" id="PS51910">
    <property type="entry name" value="GH18_2"/>
    <property type="match status" value="1"/>
</dbReference>
<accession>A0AAV4GI58</accession>
<protein>
    <submittedName>
        <fullName evidence="11">Chitinase-3-like protein 1</fullName>
    </submittedName>
</protein>
<feature type="region of interest" description="Disordered" evidence="7">
    <location>
        <begin position="617"/>
        <end position="640"/>
    </location>
</feature>
<evidence type="ECO:0000256" key="7">
    <source>
        <dbReference type="SAM" id="MobiDB-lite"/>
    </source>
</evidence>
<dbReference type="InterPro" id="IPR002557">
    <property type="entry name" value="Chitin-bd_dom"/>
</dbReference>
<dbReference type="Pfam" id="PF00704">
    <property type="entry name" value="Glyco_hydro_18"/>
    <property type="match status" value="1"/>
</dbReference>
<feature type="compositionally biased region" description="Basic and acidic residues" evidence="7">
    <location>
        <begin position="505"/>
        <end position="523"/>
    </location>
</feature>
<dbReference type="EMBL" id="BMAT01001420">
    <property type="protein sequence ID" value="GFR85183.1"/>
    <property type="molecule type" value="Genomic_DNA"/>
</dbReference>
<dbReference type="GO" id="GO:0006032">
    <property type="term" value="P:chitin catabolic process"/>
    <property type="evidence" value="ECO:0007669"/>
    <property type="project" value="TreeGrafter"/>
</dbReference>
<feature type="domain" description="GH18" evidence="10">
    <location>
        <begin position="37"/>
        <end position="405"/>
    </location>
</feature>
<dbReference type="SUPFAM" id="SSF51445">
    <property type="entry name" value="(Trans)glycosidases"/>
    <property type="match status" value="1"/>
</dbReference>
<keyword evidence="3 6" id="KW-0378">Hydrolase</keyword>
<proteinExistence type="inferred from homology"/>
<organism evidence="11 12">
    <name type="scientific">Elysia marginata</name>
    <dbReference type="NCBI Taxonomy" id="1093978"/>
    <lineage>
        <taxon>Eukaryota</taxon>
        <taxon>Metazoa</taxon>
        <taxon>Spiralia</taxon>
        <taxon>Lophotrochozoa</taxon>
        <taxon>Mollusca</taxon>
        <taxon>Gastropoda</taxon>
        <taxon>Heterobranchia</taxon>
        <taxon>Euthyneura</taxon>
        <taxon>Panpulmonata</taxon>
        <taxon>Sacoglossa</taxon>
        <taxon>Placobranchoidea</taxon>
        <taxon>Plakobranchidae</taxon>
        <taxon>Elysia</taxon>
    </lineage>
</organism>
<keyword evidence="5 6" id="KW-0326">Glycosidase</keyword>
<evidence type="ECO:0000259" key="10">
    <source>
        <dbReference type="PROSITE" id="PS51910"/>
    </source>
</evidence>